<proteinExistence type="predicted"/>
<evidence type="ECO:0000256" key="1">
    <source>
        <dbReference type="SAM" id="Phobius"/>
    </source>
</evidence>
<feature type="transmembrane region" description="Helical" evidence="1">
    <location>
        <begin position="67"/>
        <end position="91"/>
    </location>
</feature>
<dbReference type="Proteomes" id="UP000053593">
    <property type="component" value="Unassembled WGS sequence"/>
</dbReference>
<dbReference type="AlphaFoldDB" id="A0A0D0BQV7"/>
<dbReference type="OrthoDB" id="3174341at2759"/>
<name>A0A0D0BQV7_9AGAR</name>
<accession>A0A0D0BQV7</accession>
<keyword evidence="1" id="KW-0472">Membrane</keyword>
<evidence type="ECO:0000313" key="3">
    <source>
        <dbReference type="Proteomes" id="UP000053593"/>
    </source>
</evidence>
<reference evidence="2 3" key="1">
    <citation type="submission" date="2014-04" db="EMBL/GenBank/DDBJ databases">
        <title>Evolutionary Origins and Diversification of the Mycorrhizal Mutualists.</title>
        <authorList>
            <consortium name="DOE Joint Genome Institute"/>
            <consortium name="Mycorrhizal Genomics Consortium"/>
            <person name="Kohler A."/>
            <person name="Kuo A."/>
            <person name="Nagy L.G."/>
            <person name="Floudas D."/>
            <person name="Copeland A."/>
            <person name="Barry K.W."/>
            <person name="Cichocki N."/>
            <person name="Veneault-Fourrey C."/>
            <person name="LaButti K."/>
            <person name="Lindquist E.A."/>
            <person name="Lipzen A."/>
            <person name="Lundell T."/>
            <person name="Morin E."/>
            <person name="Murat C."/>
            <person name="Riley R."/>
            <person name="Ohm R."/>
            <person name="Sun H."/>
            <person name="Tunlid A."/>
            <person name="Henrissat B."/>
            <person name="Grigoriev I.V."/>
            <person name="Hibbett D.S."/>
            <person name="Martin F."/>
        </authorList>
    </citation>
    <scope>NUCLEOTIDE SEQUENCE [LARGE SCALE GENOMIC DNA]</scope>
    <source>
        <strain evidence="2 3">FD-317 M1</strain>
    </source>
</reference>
<keyword evidence="3" id="KW-1185">Reference proteome</keyword>
<feature type="transmembrane region" description="Helical" evidence="1">
    <location>
        <begin position="112"/>
        <end position="131"/>
    </location>
</feature>
<keyword evidence="1" id="KW-1133">Transmembrane helix</keyword>
<protein>
    <submittedName>
        <fullName evidence="2">Uncharacterized protein</fullName>
    </submittedName>
</protein>
<evidence type="ECO:0000313" key="2">
    <source>
        <dbReference type="EMBL" id="KIK57556.1"/>
    </source>
</evidence>
<dbReference type="HOGENOM" id="CLU_1610947_0_0_1"/>
<dbReference type="EMBL" id="KN834790">
    <property type="protein sequence ID" value="KIK57556.1"/>
    <property type="molecule type" value="Genomic_DNA"/>
</dbReference>
<feature type="transmembrane region" description="Helical" evidence="1">
    <location>
        <begin position="34"/>
        <end position="55"/>
    </location>
</feature>
<organism evidence="2 3">
    <name type="scientific">Collybiopsis luxurians FD-317 M1</name>
    <dbReference type="NCBI Taxonomy" id="944289"/>
    <lineage>
        <taxon>Eukaryota</taxon>
        <taxon>Fungi</taxon>
        <taxon>Dikarya</taxon>
        <taxon>Basidiomycota</taxon>
        <taxon>Agaricomycotina</taxon>
        <taxon>Agaricomycetes</taxon>
        <taxon>Agaricomycetidae</taxon>
        <taxon>Agaricales</taxon>
        <taxon>Marasmiineae</taxon>
        <taxon>Omphalotaceae</taxon>
        <taxon>Collybiopsis</taxon>
        <taxon>Collybiopsis luxurians</taxon>
    </lineage>
</organism>
<sequence length="165" mass="19140">MLSWPSAISLLLSDYIVSWRAWMLFQHNRRVKLALIFLMVVNVGLNIASCIWADVEIHSLFSFGSFFTWLPLIPSLMVNIYATLLIALKAWKYRQLMIQLELPRTMKSRAQTVMLLLIESGAVFCAIQFAFTALCFVETYFETGIRGHVGFESCYTDHFYFCDRK</sequence>
<gene>
    <name evidence="2" type="ORF">GYMLUDRAFT_752883</name>
</gene>
<keyword evidence="1" id="KW-0812">Transmembrane</keyword>